<dbReference type="AlphaFoldDB" id="A0A840R8D4"/>
<dbReference type="SMART" id="SM00829">
    <property type="entry name" value="PKS_ER"/>
    <property type="match status" value="1"/>
</dbReference>
<reference evidence="4 5" key="1">
    <citation type="submission" date="2020-08" db="EMBL/GenBank/DDBJ databases">
        <title>Genomic Encyclopedia of Type Strains, Phase IV (KMG-IV): sequencing the most valuable type-strain genomes for metagenomic binning, comparative biology and taxonomic classification.</title>
        <authorList>
            <person name="Goeker M."/>
        </authorList>
    </citation>
    <scope>NUCLEOTIDE SEQUENCE [LARGE SCALE GENOMIC DNA]</scope>
    <source>
        <strain evidence="4 5">DSM 25701</strain>
    </source>
</reference>
<dbReference type="GO" id="GO:0070402">
    <property type="term" value="F:NADPH binding"/>
    <property type="evidence" value="ECO:0007669"/>
    <property type="project" value="TreeGrafter"/>
</dbReference>
<dbReference type="GO" id="GO:0003960">
    <property type="term" value="F:quinone reductase (NADPH) activity"/>
    <property type="evidence" value="ECO:0007669"/>
    <property type="project" value="UniProtKB-EC"/>
</dbReference>
<dbReference type="InterPro" id="IPR013154">
    <property type="entry name" value="ADH-like_N"/>
</dbReference>
<keyword evidence="5" id="KW-1185">Reference proteome</keyword>
<dbReference type="Pfam" id="PF08240">
    <property type="entry name" value="ADH_N"/>
    <property type="match status" value="1"/>
</dbReference>
<dbReference type="EC" id="1.6.5.5" evidence="4"/>
<accession>A0A840R8D4</accession>
<protein>
    <submittedName>
        <fullName evidence="4">NADPH2:quinone reductase</fullName>
        <ecNumber evidence="4">1.6.5.5</ecNumber>
    </submittedName>
</protein>
<dbReference type="PANTHER" id="PTHR48106">
    <property type="entry name" value="QUINONE OXIDOREDUCTASE PIG3-RELATED"/>
    <property type="match status" value="1"/>
</dbReference>
<evidence type="ECO:0000313" key="4">
    <source>
        <dbReference type="EMBL" id="MBB5188726.1"/>
    </source>
</evidence>
<evidence type="ECO:0000259" key="3">
    <source>
        <dbReference type="SMART" id="SM00829"/>
    </source>
</evidence>
<dbReference type="Gene3D" id="3.40.50.720">
    <property type="entry name" value="NAD(P)-binding Rossmann-like Domain"/>
    <property type="match status" value="1"/>
</dbReference>
<name>A0A840R8D4_9GAMM</name>
<keyword evidence="2 4" id="KW-0560">Oxidoreductase</keyword>
<evidence type="ECO:0000313" key="5">
    <source>
        <dbReference type="Proteomes" id="UP000536640"/>
    </source>
</evidence>
<evidence type="ECO:0000256" key="2">
    <source>
        <dbReference type="ARBA" id="ARBA00023002"/>
    </source>
</evidence>
<dbReference type="Gene3D" id="3.90.180.10">
    <property type="entry name" value="Medium-chain alcohol dehydrogenases, catalytic domain"/>
    <property type="match status" value="1"/>
</dbReference>
<dbReference type="CDD" id="cd08291">
    <property type="entry name" value="ETR_like_1"/>
    <property type="match status" value="1"/>
</dbReference>
<dbReference type="InterPro" id="IPR020843">
    <property type="entry name" value="ER"/>
</dbReference>
<feature type="domain" description="Enoyl reductase (ER)" evidence="3">
    <location>
        <begin position="20"/>
        <end position="376"/>
    </location>
</feature>
<dbReference type="SUPFAM" id="SSF51735">
    <property type="entry name" value="NAD(P)-binding Rossmann-fold domains"/>
    <property type="match status" value="1"/>
</dbReference>
<dbReference type="PANTHER" id="PTHR48106:SF18">
    <property type="entry name" value="QUINONE OXIDOREDUCTASE PIG3"/>
    <property type="match status" value="1"/>
</dbReference>
<dbReference type="InterPro" id="IPR011032">
    <property type="entry name" value="GroES-like_sf"/>
</dbReference>
<keyword evidence="1" id="KW-0521">NADP</keyword>
<organism evidence="4 5">
    <name type="scientific">Zhongshania antarctica</name>
    <dbReference type="NCBI Taxonomy" id="641702"/>
    <lineage>
        <taxon>Bacteria</taxon>
        <taxon>Pseudomonadati</taxon>
        <taxon>Pseudomonadota</taxon>
        <taxon>Gammaproteobacteria</taxon>
        <taxon>Cellvibrionales</taxon>
        <taxon>Spongiibacteraceae</taxon>
        <taxon>Zhongshania</taxon>
    </lineage>
</organism>
<evidence type="ECO:0000256" key="1">
    <source>
        <dbReference type="ARBA" id="ARBA00022857"/>
    </source>
</evidence>
<dbReference type="Proteomes" id="UP000536640">
    <property type="component" value="Unassembled WGS sequence"/>
</dbReference>
<dbReference type="RefSeq" id="WP_184464324.1">
    <property type="nucleotide sequence ID" value="NZ_JACHHW010000009.1"/>
</dbReference>
<dbReference type="EMBL" id="JACHHW010000009">
    <property type="protein sequence ID" value="MBB5188726.1"/>
    <property type="molecule type" value="Genomic_DNA"/>
</dbReference>
<gene>
    <name evidence="4" type="ORF">HNQ57_003017</name>
</gene>
<proteinExistence type="predicted"/>
<comment type="caution">
    <text evidence="4">The sequence shown here is derived from an EMBL/GenBank/DDBJ whole genome shotgun (WGS) entry which is preliminary data.</text>
</comment>
<dbReference type="InterPro" id="IPR036291">
    <property type="entry name" value="NAD(P)-bd_dom_sf"/>
</dbReference>
<sequence>MNNETPSSGLQLRSLVTEDGQLQLFLKSAPVPEPGENEVVVRIEATPINPSDQAILIMPADVATGETSGSGADTRYTAKLRSGMESRVKPRIGKPLAMGNEGAGTVVKAGSGAAAQALRGKTVAVMDGALYCQYRKVNVMQCMPQNEGTTAREAASCFVNPLTALGFVETMRTEGFKAIIHTAAASNLGQMLNRICQSDGIDLINIVRKQEQVDILKAMGAKYICNSSDENFMNDLTAAIEETGAYIAFDATGGGDLGSRILSCMERAALKGTEELPGPYGSTTFKQLYIYGGLDLSPTIINRNFGFSWGINAWLLTPFTQKAGMEKMMELRQRVANELRTTFASHYSDEISLTEALDKDIVAAYSQQATGRKFLINPSK</sequence>
<dbReference type="SUPFAM" id="SSF50129">
    <property type="entry name" value="GroES-like"/>
    <property type="match status" value="1"/>
</dbReference>